<dbReference type="SMART" id="SM00355">
    <property type="entry name" value="ZnF_C2H2"/>
    <property type="match status" value="11"/>
</dbReference>
<proteinExistence type="inferred from homology"/>
<dbReference type="PROSITE" id="PS50157">
    <property type="entry name" value="ZINC_FINGER_C2H2_2"/>
    <property type="match status" value="9"/>
</dbReference>
<dbReference type="FunCoup" id="A0A6J2UWK9">
    <property type="interactions" value="1496"/>
</dbReference>
<dbReference type="FunFam" id="3.30.160.60:FF:000660">
    <property type="entry name" value="zinc finger protein 64 isoform X1"/>
    <property type="match status" value="1"/>
</dbReference>
<evidence type="ECO:0000256" key="10">
    <source>
        <dbReference type="ARBA" id="ARBA00023242"/>
    </source>
</evidence>
<feature type="domain" description="C2H2-type" evidence="13">
    <location>
        <begin position="218"/>
        <end position="245"/>
    </location>
</feature>
<evidence type="ECO:0000259" key="13">
    <source>
        <dbReference type="PROSITE" id="PS50157"/>
    </source>
</evidence>
<evidence type="ECO:0000256" key="11">
    <source>
        <dbReference type="PROSITE-ProRule" id="PRU00042"/>
    </source>
</evidence>
<keyword evidence="6" id="KW-0862">Zinc</keyword>
<dbReference type="PROSITE" id="PS00028">
    <property type="entry name" value="ZINC_FINGER_C2H2_1"/>
    <property type="match status" value="6"/>
</dbReference>
<evidence type="ECO:0000256" key="3">
    <source>
        <dbReference type="ARBA" id="ARBA00022723"/>
    </source>
</evidence>
<feature type="domain" description="C2H2-type" evidence="13">
    <location>
        <begin position="396"/>
        <end position="423"/>
    </location>
</feature>
<evidence type="ECO:0000256" key="7">
    <source>
        <dbReference type="ARBA" id="ARBA00023015"/>
    </source>
</evidence>
<dbReference type="PANTHER" id="PTHR16515">
    <property type="entry name" value="PR DOMAIN ZINC FINGER PROTEIN"/>
    <property type="match status" value="1"/>
</dbReference>
<keyword evidence="3" id="KW-0479">Metal-binding</keyword>
<feature type="domain" description="C2H2-type" evidence="13">
    <location>
        <begin position="331"/>
        <end position="359"/>
    </location>
</feature>
<dbReference type="GO" id="GO:0010468">
    <property type="term" value="P:regulation of gene expression"/>
    <property type="evidence" value="ECO:0007669"/>
    <property type="project" value="TreeGrafter"/>
</dbReference>
<evidence type="ECO:0000256" key="6">
    <source>
        <dbReference type="ARBA" id="ARBA00022833"/>
    </source>
</evidence>
<dbReference type="GO" id="GO:0005634">
    <property type="term" value="C:nucleus"/>
    <property type="evidence" value="ECO:0007669"/>
    <property type="project" value="UniProtKB-SubCell"/>
</dbReference>
<dbReference type="Proteomes" id="UP000504632">
    <property type="component" value="Chromosome 3"/>
</dbReference>
<evidence type="ECO:0000256" key="9">
    <source>
        <dbReference type="ARBA" id="ARBA00023163"/>
    </source>
</evidence>
<evidence type="ECO:0000256" key="5">
    <source>
        <dbReference type="ARBA" id="ARBA00022771"/>
    </source>
</evidence>
<dbReference type="FunFam" id="3.30.160.60:FF:002343">
    <property type="entry name" value="Zinc finger protein 33A"/>
    <property type="match status" value="1"/>
</dbReference>
<evidence type="ECO:0000313" key="14">
    <source>
        <dbReference type="Proteomes" id="UP000504632"/>
    </source>
</evidence>
<gene>
    <name evidence="15" type="primary">zfp64</name>
</gene>
<dbReference type="AlphaFoldDB" id="A0A6J2UWK9"/>
<keyword evidence="5 11" id="KW-0863">Zinc-finger</keyword>
<evidence type="ECO:0000256" key="2">
    <source>
        <dbReference type="ARBA" id="ARBA00006991"/>
    </source>
</evidence>
<keyword evidence="7" id="KW-0805">Transcription regulation</keyword>
<dbReference type="FunFam" id="3.30.160.60:FF:000223">
    <property type="entry name" value="zinc finger protein 64 isoform X1"/>
    <property type="match status" value="1"/>
</dbReference>
<dbReference type="RefSeq" id="XP_030624975.1">
    <property type="nucleotide sequence ID" value="XM_030769115.1"/>
</dbReference>
<name>A0A6J2UWK9_CHACN</name>
<reference evidence="15" key="1">
    <citation type="submission" date="2025-08" db="UniProtKB">
        <authorList>
            <consortium name="RefSeq"/>
        </authorList>
    </citation>
    <scope>IDENTIFICATION</scope>
</reference>
<feature type="domain" description="C2H2-type" evidence="13">
    <location>
        <begin position="162"/>
        <end position="189"/>
    </location>
</feature>
<organism evidence="14 15">
    <name type="scientific">Chanos chanos</name>
    <name type="common">Milkfish</name>
    <name type="synonym">Mugil chanos</name>
    <dbReference type="NCBI Taxonomy" id="29144"/>
    <lineage>
        <taxon>Eukaryota</taxon>
        <taxon>Metazoa</taxon>
        <taxon>Chordata</taxon>
        <taxon>Craniata</taxon>
        <taxon>Vertebrata</taxon>
        <taxon>Euteleostomi</taxon>
        <taxon>Actinopterygii</taxon>
        <taxon>Neopterygii</taxon>
        <taxon>Teleostei</taxon>
        <taxon>Ostariophysi</taxon>
        <taxon>Gonorynchiformes</taxon>
        <taxon>Chanidae</taxon>
        <taxon>Chanos</taxon>
    </lineage>
</organism>
<protein>
    <submittedName>
        <fullName evidence="15">Zinc finger protein 64</fullName>
    </submittedName>
</protein>
<dbReference type="Gene3D" id="3.30.160.60">
    <property type="entry name" value="Classic Zinc Finger"/>
    <property type="match status" value="8"/>
</dbReference>
<feature type="domain" description="C2H2-type" evidence="13">
    <location>
        <begin position="134"/>
        <end position="161"/>
    </location>
</feature>
<evidence type="ECO:0000313" key="15">
    <source>
        <dbReference type="RefSeq" id="XP_030624975.1"/>
    </source>
</evidence>
<dbReference type="Pfam" id="PF00096">
    <property type="entry name" value="zf-C2H2"/>
    <property type="match status" value="4"/>
</dbReference>
<keyword evidence="4" id="KW-0677">Repeat</keyword>
<keyword evidence="10" id="KW-0539">Nucleus</keyword>
<accession>A0A6J2UWK9</accession>
<comment type="similarity">
    <text evidence="2">Belongs to the krueppel C2H2-type zinc-finger protein family.</text>
</comment>
<evidence type="ECO:0000256" key="8">
    <source>
        <dbReference type="ARBA" id="ARBA00023125"/>
    </source>
</evidence>
<comment type="subcellular location">
    <subcellularLocation>
        <location evidence="1">Nucleus</location>
    </subcellularLocation>
</comment>
<feature type="compositionally biased region" description="Polar residues" evidence="12">
    <location>
        <begin position="692"/>
        <end position="708"/>
    </location>
</feature>
<evidence type="ECO:0000256" key="12">
    <source>
        <dbReference type="SAM" id="MobiDB-lite"/>
    </source>
</evidence>
<feature type="domain" description="C2H2-type" evidence="13">
    <location>
        <begin position="275"/>
        <end position="302"/>
    </location>
</feature>
<dbReference type="FunFam" id="3.30.160.60:FF:000130">
    <property type="entry name" value="Spalt-like transcription factor 4"/>
    <property type="match status" value="1"/>
</dbReference>
<dbReference type="FunFam" id="3.30.160.60:FF:000412">
    <property type="entry name" value="zinc finger protein 64 isoform X1"/>
    <property type="match status" value="1"/>
</dbReference>
<feature type="region of interest" description="Disordered" evidence="12">
    <location>
        <begin position="689"/>
        <end position="708"/>
    </location>
</feature>
<dbReference type="Pfam" id="PF13912">
    <property type="entry name" value="zf-C2H2_6"/>
    <property type="match status" value="1"/>
</dbReference>
<feature type="domain" description="C2H2-type" evidence="13">
    <location>
        <begin position="303"/>
        <end position="330"/>
    </location>
</feature>
<keyword evidence="14" id="KW-1185">Reference proteome</keyword>
<dbReference type="InterPro" id="IPR050331">
    <property type="entry name" value="Zinc_finger"/>
</dbReference>
<dbReference type="SUPFAM" id="SSF57667">
    <property type="entry name" value="beta-beta-alpha zinc fingers"/>
    <property type="match status" value="5"/>
</dbReference>
<dbReference type="InParanoid" id="A0A6J2UWK9"/>
<evidence type="ECO:0000256" key="1">
    <source>
        <dbReference type="ARBA" id="ARBA00004123"/>
    </source>
</evidence>
<dbReference type="PANTHER" id="PTHR16515:SF57">
    <property type="entry name" value="ZINC FINGER PROTEIN 154-LIKE"/>
    <property type="match status" value="1"/>
</dbReference>
<feature type="domain" description="C2H2-type" evidence="13">
    <location>
        <begin position="190"/>
        <end position="217"/>
    </location>
</feature>
<dbReference type="InterPro" id="IPR013087">
    <property type="entry name" value="Znf_C2H2_type"/>
</dbReference>
<dbReference type="OrthoDB" id="654211at2759"/>
<dbReference type="GeneID" id="115807913"/>
<feature type="domain" description="C2H2-type" evidence="13">
    <location>
        <begin position="246"/>
        <end position="274"/>
    </location>
</feature>
<dbReference type="FunFam" id="3.30.160.60:FF:000669">
    <property type="entry name" value="zinc finger protein 64 isoform X1"/>
    <property type="match status" value="1"/>
</dbReference>
<keyword evidence="9" id="KW-0804">Transcription</keyword>
<dbReference type="InterPro" id="IPR036236">
    <property type="entry name" value="Znf_C2H2_sf"/>
</dbReference>
<dbReference type="GO" id="GO:0003677">
    <property type="term" value="F:DNA binding"/>
    <property type="evidence" value="ECO:0007669"/>
    <property type="project" value="UniProtKB-KW"/>
</dbReference>
<evidence type="ECO:0000256" key="4">
    <source>
        <dbReference type="ARBA" id="ARBA00022737"/>
    </source>
</evidence>
<sequence length="708" mass="77838">MASFNGDGINHVLVEVSPDIHICGFCKQQYNNFEVFLAHKQNGCQIPSTDISTPSSEPSVTESSTEFVFEEAFQTSRGVKKTLTKAQKTPSKKLKPALSPKRHICYFSGCTFKTQYGQKDMERHILTHTGERPFECELCHKRFSRRDKLNLHSRSHTGEKPHKCKYCTYAAADSSSLKKHLRIHYDERPFKCQICPYASRNSSQLTVHLRSHTGDAPFQCNQCNAKFKINSDLKRHSRVHSGEKPFKCDMCEYRCAMKANLKSHIQLKHSTADTYRCAQCDFQCATKAELRYHSRQHQPTQPLQCSKCSYSCSSKGALKIHERIHSDERPFKCEHCSFASKQRSNLLIHKRKCHADKPDRAVTVKAGSKGGGSGGEEVPKPLSSRYRARLEAARAFRCDLCEASFVREDSLRSHKRQHNTQQQGILRVTAVAQPQAVANPNPSVQASGQVRVPLVTEPLSSYSSTHLKIIVAPPLGPEGSFVQAAVDLPQGKAGAVLLGAEGQDMLLNPVIQQVNLLTPVQHMVPPPGGALEHQTVLLTHIAPSEDSPVHQTLLQTTDVTPQTTDSTQTFISSCSDHQTADNSHTFITACSDLDGLNALIQEGGTEVTVVTEGNPVVTATTEPPFGPPLDCPASQDMSKQASPVGPDPHAPCDNSDLVMSSLSMGQQGALLIHNVPLAISTQDRHAALDQLSPRNLFSDSNTGDGAEE</sequence>
<dbReference type="GO" id="GO:0008270">
    <property type="term" value="F:zinc ion binding"/>
    <property type="evidence" value="ECO:0007669"/>
    <property type="project" value="UniProtKB-KW"/>
</dbReference>
<dbReference type="CTD" id="55734"/>
<keyword evidence="8" id="KW-0238">DNA-binding</keyword>